<reference evidence="2" key="2">
    <citation type="journal article" date="2014" name="ISME J.">
        <title>Microbial stratification in low pH oxic and suboxic macroscopic growths along an acid mine drainage.</title>
        <authorList>
            <person name="Mendez-Garcia C."/>
            <person name="Mesa V."/>
            <person name="Sprenger R.R."/>
            <person name="Richter M."/>
            <person name="Diez M.S."/>
            <person name="Solano J."/>
            <person name="Bargiela R."/>
            <person name="Golyshina O.V."/>
            <person name="Manteca A."/>
            <person name="Ramos J.L."/>
            <person name="Gallego J.R."/>
            <person name="Llorente I."/>
            <person name="Martins Dos Santos V.A."/>
            <person name="Jensen O.N."/>
            <person name="Pelaez A.I."/>
            <person name="Sanchez J."/>
            <person name="Ferrer M."/>
        </authorList>
    </citation>
    <scope>NUCLEOTIDE SEQUENCE</scope>
</reference>
<dbReference type="InterPro" id="IPR058575">
    <property type="entry name" value="NTP_transf_8_dom"/>
</dbReference>
<organism evidence="2">
    <name type="scientific">mine drainage metagenome</name>
    <dbReference type="NCBI Taxonomy" id="410659"/>
    <lineage>
        <taxon>unclassified sequences</taxon>
        <taxon>metagenomes</taxon>
        <taxon>ecological metagenomes</taxon>
    </lineage>
</organism>
<evidence type="ECO:0000313" key="2">
    <source>
        <dbReference type="EMBL" id="EQD66032.1"/>
    </source>
</evidence>
<feature type="domain" description="Nucleotidyltransferase-like" evidence="1">
    <location>
        <begin position="116"/>
        <end position="317"/>
    </location>
</feature>
<reference evidence="2" key="1">
    <citation type="submission" date="2013-08" db="EMBL/GenBank/DDBJ databases">
        <authorList>
            <person name="Mendez C."/>
            <person name="Richter M."/>
            <person name="Ferrer M."/>
            <person name="Sanchez J."/>
        </authorList>
    </citation>
    <scope>NUCLEOTIDE SEQUENCE</scope>
</reference>
<accession>T1B811</accession>
<protein>
    <recommendedName>
        <fullName evidence="1">Nucleotidyltransferase-like domain-containing protein</fullName>
    </recommendedName>
</protein>
<sequence length="348" mass="38898">MAEKPYRDLSANQVRVQIDTAQTFEAYRDVRAARRRFAGGMTWRTVGGRDYLIKILDRNGRTKSLGPRSSETELIYEQFVNGKAAASARLKEMQTSLAEFAGMSRGVGINRVPRIVCDVLRKLDEQGFLEKNLMVIGTNAMYAYEAAGGVVFESGLMGTTDVDFLWDARSSMNLAWADAEVSEFGVLAVLKKVDRSFEKVGQNGFRAVNGHGFFVDLVKQAPNPPWKAEKDSIAPSDLRPAWIGEMKWLLSSVKFRAIVTGQDGMPAPMVAPDPRAFAIHKCWLSQQDDRDPRKKRRDMLQAQATLQLVRDKFPHLKMGADIERLFPQAVLDVVAAPLGLDRWSGNRS</sequence>
<comment type="caution">
    <text evidence="2">The sequence shown here is derived from an EMBL/GenBank/DDBJ whole genome shotgun (WGS) entry which is preliminary data.</text>
</comment>
<evidence type="ECO:0000259" key="1">
    <source>
        <dbReference type="Pfam" id="PF12281"/>
    </source>
</evidence>
<name>T1B811_9ZZZZ</name>
<dbReference type="AlphaFoldDB" id="T1B811"/>
<gene>
    <name evidence="2" type="ORF">B2A_01321</name>
</gene>
<proteinExistence type="predicted"/>
<dbReference type="Pfam" id="PF12281">
    <property type="entry name" value="NTP_transf_8"/>
    <property type="match status" value="1"/>
</dbReference>
<dbReference type="EMBL" id="AUZZ01000981">
    <property type="protein sequence ID" value="EQD66032.1"/>
    <property type="molecule type" value="Genomic_DNA"/>
</dbReference>